<feature type="region of interest" description="Disordered" evidence="5">
    <location>
        <begin position="264"/>
        <end position="289"/>
    </location>
</feature>
<dbReference type="SUPFAM" id="SSF53790">
    <property type="entry name" value="Tetrapyrrole methylase"/>
    <property type="match status" value="1"/>
</dbReference>
<keyword evidence="11" id="KW-1185">Reference proteome</keyword>
<dbReference type="InterPro" id="IPR021745">
    <property type="entry name" value="CbiG_mid"/>
</dbReference>
<dbReference type="Gene3D" id="3.30.420.180">
    <property type="entry name" value="CobE/GbiG C-terminal domain"/>
    <property type="match status" value="1"/>
</dbReference>
<dbReference type="GO" id="GO:0046026">
    <property type="term" value="F:precorrin-4 C11-methyltransferase activity"/>
    <property type="evidence" value="ECO:0007669"/>
    <property type="project" value="UniProtKB-EC"/>
</dbReference>
<proteinExistence type="inferred from homology"/>
<name>A0A540VJY9_9CHLR</name>
<feature type="domain" description="CobE/GbiG C-terminal" evidence="7">
    <location>
        <begin position="534"/>
        <end position="651"/>
    </location>
</feature>
<dbReference type="AlphaFoldDB" id="A0A540VJY9"/>
<evidence type="ECO:0000313" key="10">
    <source>
        <dbReference type="EMBL" id="TQE97074.1"/>
    </source>
</evidence>
<feature type="domain" description="Tetrapyrrole methylase" evidence="6">
    <location>
        <begin position="10"/>
        <end position="217"/>
    </location>
</feature>
<keyword evidence="4" id="KW-0949">S-adenosyl-L-methionine</keyword>
<dbReference type="InterPro" id="IPR036518">
    <property type="entry name" value="CobE/GbiG_C_sf"/>
</dbReference>
<dbReference type="GO" id="GO:0009236">
    <property type="term" value="P:cobalamin biosynthetic process"/>
    <property type="evidence" value="ECO:0007669"/>
    <property type="project" value="InterPro"/>
</dbReference>
<dbReference type="CDD" id="cd11641">
    <property type="entry name" value="Precorrin-4_C11-MT"/>
    <property type="match status" value="1"/>
</dbReference>
<dbReference type="PANTHER" id="PTHR47036">
    <property type="entry name" value="COBALT-FACTOR III C(17)-METHYLTRANSFERASE-RELATED"/>
    <property type="match status" value="1"/>
</dbReference>
<dbReference type="EMBL" id="VIGC01000005">
    <property type="protein sequence ID" value="TQE97074.1"/>
    <property type="molecule type" value="Genomic_DNA"/>
</dbReference>
<dbReference type="Pfam" id="PF11761">
    <property type="entry name" value="CbiG_mid"/>
    <property type="match status" value="1"/>
</dbReference>
<gene>
    <name evidence="10" type="primary">cobM</name>
    <name evidence="10" type="ORF">FKZ61_05425</name>
</gene>
<dbReference type="Pfam" id="PF00590">
    <property type="entry name" value="TP_methylase"/>
    <property type="match status" value="1"/>
</dbReference>
<evidence type="ECO:0000313" key="11">
    <source>
        <dbReference type="Proteomes" id="UP000317371"/>
    </source>
</evidence>
<dbReference type="InterPro" id="IPR000878">
    <property type="entry name" value="4pyrrol_Mease"/>
</dbReference>
<evidence type="ECO:0000259" key="6">
    <source>
        <dbReference type="Pfam" id="PF00590"/>
    </source>
</evidence>
<dbReference type="InterPro" id="IPR002750">
    <property type="entry name" value="CobE/GbiG_C"/>
</dbReference>
<dbReference type="InterPro" id="IPR051810">
    <property type="entry name" value="Precorrin_MeTrfase"/>
</dbReference>
<reference evidence="10 11" key="1">
    <citation type="submission" date="2019-06" db="EMBL/GenBank/DDBJ databases">
        <title>Genome sequence of Litorilinea aerophila BAA-2444.</title>
        <authorList>
            <person name="Maclea K.S."/>
            <person name="Maurais E.G."/>
            <person name="Iannazzi L.C."/>
        </authorList>
    </citation>
    <scope>NUCLEOTIDE SEQUENCE [LARGE SCALE GENOMIC DNA]</scope>
    <source>
        <strain evidence="10 11">ATCC BAA-2444</strain>
    </source>
</reference>
<feature type="domain" description="Cobalamin biosynthesis central region" evidence="9">
    <location>
        <begin position="429"/>
        <end position="531"/>
    </location>
</feature>
<protein>
    <submittedName>
        <fullName evidence="10">Precorrin-4 C(11)-methyltransferase</fullName>
        <ecNumber evidence="10">2.1.1.133</ecNumber>
    </submittedName>
</protein>
<dbReference type="Gene3D" id="3.40.1010.10">
    <property type="entry name" value="Cobalt-precorrin-4 Transmethylase, Domain 1"/>
    <property type="match status" value="1"/>
</dbReference>
<comment type="similarity">
    <text evidence="1">Belongs to the precorrin methyltransferase family.</text>
</comment>
<dbReference type="SUPFAM" id="SSF159664">
    <property type="entry name" value="CobE/GbiG C-terminal domain-like"/>
    <property type="match status" value="1"/>
</dbReference>
<dbReference type="RefSeq" id="WP_141609059.1">
    <property type="nucleotide sequence ID" value="NZ_VIGC02000005.1"/>
</dbReference>
<dbReference type="InterPro" id="IPR014776">
    <property type="entry name" value="4pyrrole_Mease_sub2"/>
</dbReference>
<dbReference type="InParanoid" id="A0A540VJY9"/>
<dbReference type="InterPro" id="IPR038029">
    <property type="entry name" value="GbiG_N_sf"/>
</dbReference>
<dbReference type="InterPro" id="IPR021744">
    <property type="entry name" value="CbiG_N"/>
</dbReference>
<evidence type="ECO:0000256" key="5">
    <source>
        <dbReference type="SAM" id="MobiDB-lite"/>
    </source>
</evidence>
<dbReference type="EC" id="2.1.1.133" evidence="10"/>
<dbReference type="PANTHER" id="PTHR47036:SF1">
    <property type="entry name" value="COBALT-FACTOR III C(17)-METHYLTRANSFERASE-RELATED"/>
    <property type="match status" value="1"/>
</dbReference>
<organism evidence="10 11">
    <name type="scientific">Litorilinea aerophila</name>
    <dbReference type="NCBI Taxonomy" id="1204385"/>
    <lineage>
        <taxon>Bacteria</taxon>
        <taxon>Bacillati</taxon>
        <taxon>Chloroflexota</taxon>
        <taxon>Caldilineae</taxon>
        <taxon>Caldilineales</taxon>
        <taxon>Caldilineaceae</taxon>
        <taxon>Litorilinea</taxon>
    </lineage>
</organism>
<dbReference type="Pfam" id="PF01890">
    <property type="entry name" value="CbiG_C"/>
    <property type="match status" value="1"/>
</dbReference>
<dbReference type="InterPro" id="IPR014777">
    <property type="entry name" value="4pyrrole_Mease_sub1"/>
</dbReference>
<dbReference type="Gene3D" id="3.30.950.10">
    <property type="entry name" value="Methyltransferase, Cobalt-precorrin-4 Transmethylase, Domain 2"/>
    <property type="match status" value="1"/>
</dbReference>
<evidence type="ECO:0000259" key="8">
    <source>
        <dbReference type="Pfam" id="PF11760"/>
    </source>
</evidence>
<comment type="caution">
    <text evidence="10">The sequence shown here is derived from an EMBL/GenBank/DDBJ whole genome shotgun (WGS) entry which is preliminary data.</text>
</comment>
<dbReference type="Pfam" id="PF11760">
    <property type="entry name" value="CbiG_N"/>
    <property type="match status" value="1"/>
</dbReference>
<evidence type="ECO:0000256" key="2">
    <source>
        <dbReference type="ARBA" id="ARBA00022603"/>
    </source>
</evidence>
<dbReference type="NCBIfam" id="TIGR01465">
    <property type="entry name" value="cobM_cbiF"/>
    <property type="match status" value="1"/>
</dbReference>
<evidence type="ECO:0000256" key="3">
    <source>
        <dbReference type="ARBA" id="ARBA00022679"/>
    </source>
</evidence>
<keyword evidence="3 10" id="KW-0808">Transferase</keyword>
<dbReference type="GO" id="GO:0032259">
    <property type="term" value="P:methylation"/>
    <property type="evidence" value="ECO:0007669"/>
    <property type="project" value="UniProtKB-KW"/>
</dbReference>
<feature type="domain" description="Cobalamin synthesis G N-terminal" evidence="8">
    <location>
        <begin position="345"/>
        <end position="424"/>
    </location>
</feature>
<sequence length="659" mass="68872">MNEFSIQPGTVYFIGAGPGAPDLISVRGASILAAADLILYADSLVEASILRWSRNPQVRIERSSGLHLEQILALMVETAQRGGVVARVHSGDPALYGAIHEQMAHLDDLAIPYEIVPGITAAFAAAARLKCELTIPDVVQTVIFTRTAGRTAMPPHEDLRHLAASRASLAIYLSVTRMGQVVADLRAGGYPAETPVAVLHRVTWPDESYVVGTLADITEKVRAAGYTRQALILVSPALDPALKSREGRTTSHLYDKTYTHRFRRAVSTPARPKPNGQDASAPTSAPEAGRSSGAVLAVTRAGSQLALRLAQALEAELVVPARFAPPAPGPDIPLTGYTGSVLDEVRRRWSTCRQLVLVMPTGVAVRAIAPLLADKRTDPAVVCLDEAGRSVIPLVGGHRGGANGLARRLAALTGAHAAITTASDLQGKPALDLLGLEEGWRLEGEEALTPVSAALVNGAPIGLFVEPALADATAPVLAPLRGLGQVQSVASLAQLEEGLAGQRLAAAVIVSHRRLEPAARLWQGRVVVYRPPLLVAGIGCRRGVDVAELQEALEAACADAGLALSAVGALATASIKQEEPGLHALAARLQVPLVVVPEGDLAGLAPEDFSPSAAQEKFGLPGVAEPCARLVAGGPLLVPKQRYSRCTVAIALRNSPPSP</sequence>
<evidence type="ECO:0000256" key="4">
    <source>
        <dbReference type="ARBA" id="ARBA00022691"/>
    </source>
</evidence>
<dbReference type="Proteomes" id="UP000317371">
    <property type="component" value="Unassembled WGS sequence"/>
</dbReference>
<evidence type="ECO:0000259" key="7">
    <source>
        <dbReference type="Pfam" id="PF01890"/>
    </source>
</evidence>
<dbReference type="InterPro" id="IPR006362">
    <property type="entry name" value="Cbl_synth_CobM/CibF"/>
</dbReference>
<evidence type="ECO:0000256" key="1">
    <source>
        <dbReference type="ARBA" id="ARBA00005879"/>
    </source>
</evidence>
<accession>A0A540VJY9</accession>
<dbReference type="OrthoDB" id="9815856at2"/>
<dbReference type="Gene3D" id="3.40.50.11220">
    <property type="match status" value="1"/>
</dbReference>
<dbReference type="SUPFAM" id="SSF159672">
    <property type="entry name" value="CbiG N-terminal domain-like"/>
    <property type="match status" value="1"/>
</dbReference>
<keyword evidence="2 10" id="KW-0489">Methyltransferase</keyword>
<evidence type="ECO:0000259" key="9">
    <source>
        <dbReference type="Pfam" id="PF11761"/>
    </source>
</evidence>
<dbReference type="InterPro" id="IPR035996">
    <property type="entry name" value="4pyrrol_Methylase_sf"/>
</dbReference>